<evidence type="ECO:0000256" key="1">
    <source>
        <dbReference type="SAM" id="Phobius"/>
    </source>
</evidence>
<dbReference type="InParanoid" id="T1FD02"/>
<sequence length="272" mass="29971">MQADENNNPTEDVDSDVNNENAGGKTLPWVILGSCSTGAVFLTILFAVTLTDVVFGTNMADVDLVSRDDAAIVADNVADGPDVAGVYHDVNSVVAAGNAVDALVVVVGSNLVLPFYANISYHNNCNNNTNLFNDNTNEYFNNCNINCCFNSYYLILKPSIFFIKFVVFGFIFDSTSTTILTTSTTSSLPTTTGRAKFVSFSINIQNVEKYYLEVYKGHFNDTYIQEVNLSYNNQPISHTDPGRHDFDFIDINYIPLDLSKNSIFDSVKIEIC</sequence>
<name>T1FD02_HELRO</name>
<dbReference type="KEGG" id="hro:HELRODRAFT_178261"/>
<keyword evidence="1" id="KW-1133">Transmembrane helix</keyword>
<keyword evidence="4" id="KW-1185">Reference proteome</keyword>
<proteinExistence type="predicted"/>
<feature type="transmembrane region" description="Helical" evidence="1">
    <location>
        <begin position="29"/>
        <end position="50"/>
    </location>
</feature>
<dbReference type="EMBL" id="AMQM01006350">
    <property type="status" value="NOT_ANNOTATED_CDS"/>
    <property type="molecule type" value="Genomic_DNA"/>
</dbReference>
<dbReference type="CTD" id="20206701"/>
<dbReference type="GeneID" id="20206701"/>
<dbReference type="EnsemblMetazoa" id="HelroT178261">
    <property type="protein sequence ID" value="HelroP178261"/>
    <property type="gene ID" value="HelroG178261"/>
</dbReference>
<keyword evidence="1" id="KW-0812">Transmembrane</keyword>
<evidence type="ECO:0000313" key="2">
    <source>
        <dbReference type="EMBL" id="ESN97153.1"/>
    </source>
</evidence>
<evidence type="ECO:0000313" key="4">
    <source>
        <dbReference type="Proteomes" id="UP000015101"/>
    </source>
</evidence>
<dbReference type="AlphaFoldDB" id="T1FD02"/>
<reference evidence="3" key="3">
    <citation type="submission" date="2015-06" db="UniProtKB">
        <authorList>
            <consortium name="EnsemblMetazoa"/>
        </authorList>
    </citation>
    <scope>IDENTIFICATION</scope>
</reference>
<dbReference type="RefSeq" id="XP_009024651.1">
    <property type="nucleotide sequence ID" value="XM_009026403.1"/>
</dbReference>
<accession>T1FD02</accession>
<gene>
    <name evidence="3" type="primary">20206701</name>
    <name evidence="2" type="ORF">HELRODRAFT_178261</name>
</gene>
<reference evidence="2 4" key="2">
    <citation type="journal article" date="2013" name="Nature">
        <title>Insights into bilaterian evolution from three spiralian genomes.</title>
        <authorList>
            <person name="Simakov O."/>
            <person name="Marletaz F."/>
            <person name="Cho S.J."/>
            <person name="Edsinger-Gonzales E."/>
            <person name="Havlak P."/>
            <person name="Hellsten U."/>
            <person name="Kuo D.H."/>
            <person name="Larsson T."/>
            <person name="Lv J."/>
            <person name="Arendt D."/>
            <person name="Savage R."/>
            <person name="Osoegawa K."/>
            <person name="de Jong P."/>
            <person name="Grimwood J."/>
            <person name="Chapman J.A."/>
            <person name="Shapiro H."/>
            <person name="Aerts A."/>
            <person name="Otillar R.P."/>
            <person name="Terry A.Y."/>
            <person name="Boore J.L."/>
            <person name="Grigoriev I.V."/>
            <person name="Lindberg D.R."/>
            <person name="Seaver E.C."/>
            <person name="Weisblat D.A."/>
            <person name="Putnam N.H."/>
            <person name="Rokhsar D.S."/>
        </authorList>
    </citation>
    <scope>NUCLEOTIDE SEQUENCE</scope>
</reference>
<organism evidence="3 4">
    <name type="scientific">Helobdella robusta</name>
    <name type="common">Californian leech</name>
    <dbReference type="NCBI Taxonomy" id="6412"/>
    <lineage>
        <taxon>Eukaryota</taxon>
        <taxon>Metazoa</taxon>
        <taxon>Spiralia</taxon>
        <taxon>Lophotrochozoa</taxon>
        <taxon>Annelida</taxon>
        <taxon>Clitellata</taxon>
        <taxon>Hirudinea</taxon>
        <taxon>Rhynchobdellida</taxon>
        <taxon>Glossiphoniidae</taxon>
        <taxon>Helobdella</taxon>
    </lineage>
</organism>
<protein>
    <submittedName>
        <fullName evidence="2 3">Uncharacterized protein</fullName>
    </submittedName>
</protein>
<dbReference type="Proteomes" id="UP000015101">
    <property type="component" value="Unassembled WGS sequence"/>
</dbReference>
<dbReference type="HOGENOM" id="CLU_1024071_0_0_1"/>
<keyword evidence="1" id="KW-0472">Membrane</keyword>
<reference evidence="4" key="1">
    <citation type="submission" date="2012-12" db="EMBL/GenBank/DDBJ databases">
        <authorList>
            <person name="Hellsten U."/>
            <person name="Grimwood J."/>
            <person name="Chapman J.A."/>
            <person name="Shapiro H."/>
            <person name="Aerts A."/>
            <person name="Otillar R.P."/>
            <person name="Terry A.Y."/>
            <person name="Boore J.L."/>
            <person name="Simakov O."/>
            <person name="Marletaz F."/>
            <person name="Cho S.-J."/>
            <person name="Edsinger-Gonzales E."/>
            <person name="Havlak P."/>
            <person name="Kuo D.-H."/>
            <person name="Larsson T."/>
            <person name="Lv J."/>
            <person name="Arendt D."/>
            <person name="Savage R."/>
            <person name="Osoegawa K."/>
            <person name="de Jong P."/>
            <person name="Lindberg D.R."/>
            <person name="Seaver E.C."/>
            <person name="Weisblat D.A."/>
            <person name="Putnam N.H."/>
            <person name="Grigoriev I.V."/>
            <person name="Rokhsar D.S."/>
        </authorList>
    </citation>
    <scope>NUCLEOTIDE SEQUENCE</scope>
</reference>
<evidence type="ECO:0000313" key="3">
    <source>
        <dbReference type="EnsemblMetazoa" id="HelroP178261"/>
    </source>
</evidence>
<dbReference type="EMBL" id="KB097417">
    <property type="protein sequence ID" value="ESN97153.1"/>
    <property type="molecule type" value="Genomic_DNA"/>
</dbReference>